<protein>
    <submittedName>
        <fullName evidence="1">Uncharacterized protein</fullName>
    </submittedName>
</protein>
<gene>
    <name evidence="1" type="ORF">OTI717_LOCUS40864</name>
</gene>
<feature type="non-terminal residue" evidence="1">
    <location>
        <position position="76"/>
    </location>
</feature>
<dbReference type="Proteomes" id="UP000663823">
    <property type="component" value="Unassembled WGS sequence"/>
</dbReference>
<sequence length="76" mass="8516">HIFPVKRSFLLFGCIYDVGMIDKSFGNGTICFELSIGPSGYLNPQELFAAIHNPVSSLTGVYPRISIDNNKDYFRL</sequence>
<reference evidence="1" key="1">
    <citation type="submission" date="2021-02" db="EMBL/GenBank/DDBJ databases">
        <authorList>
            <person name="Nowell W R."/>
        </authorList>
    </citation>
    <scope>NUCLEOTIDE SEQUENCE</scope>
</reference>
<evidence type="ECO:0000313" key="2">
    <source>
        <dbReference type="Proteomes" id="UP000663823"/>
    </source>
</evidence>
<proteinExistence type="predicted"/>
<evidence type="ECO:0000313" key="1">
    <source>
        <dbReference type="EMBL" id="CAF4263857.1"/>
    </source>
</evidence>
<organism evidence="1 2">
    <name type="scientific">Rotaria sordida</name>
    <dbReference type="NCBI Taxonomy" id="392033"/>
    <lineage>
        <taxon>Eukaryota</taxon>
        <taxon>Metazoa</taxon>
        <taxon>Spiralia</taxon>
        <taxon>Gnathifera</taxon>
        <taxon>Rotifera</taxon>
        <taxon>Eurotatoria</taxon>
        <taxon>Bdelloidea</taxon>
        <taxon>Philodinida</taxon>
        <taxon>Philodinidae</taxon>
        <taxon>Rotaria</taxon>
    </lineage>
</organism>
<dbReference type="AlphaFoldDB" id="A0A820FHB4"/>
<name>A0A820FHB4_9BILA</name>
<feature type="non-terminal residue" evidence="1">
    <location>
        <position position="1"/>
    </location>
</feature>
<accession>A0A820FHB4</accession>
<comment type="caution">
    <text evidence="1">The sequence shown here is derived from an EMBL/GenBank/DDBJ whole genome shotgun (WGS) entry which is preliminary data.</text>
</comment>
<dbReference type="EMBL" id="CAJOAX010035869">
    <property type="protein sequence ID" value="CAF4263857.1"/>
    <property type="molecule type" value="Genomic_DNA"/>
</dbReference>